<dbReference type="OrthoDB" id="10255480at2759"/>
<feature type="domain" description="BLOC-2 complex member HPS3 N-terminal" evidence="1">
    <location>
        <begin position="305"/>
        <end position="435"/>
    </location>
</feature>
<name>A0A2P6MW24_9EUKA</name>
<dbReference type="InterPro" id="IPR029437">
    <property type="entry name" value="HPS3_N"/>
</dbReference>
<evidence type="ECO:0000313" key="3">
    <source>
        <dbReference type="Proteomes" id="UP000241769"/>
    </source>
</evidence>
<protein>
    <recommendedName>
        <fullName evidence="1">BLOC-2 complex member HPS3 N-terminal domain-containing protein</fullName>
    </recommendedName>
</protein>
<reference evidence="2 3" key="1">
    <citation type="journal article" date="2018" name="Genome Biol. Evol.">
        <title>Multiple Roots of Fruiting Body Formation in Amoebozoa.</title>
        <authorList>
            <person name="Hillmann F."/>
            <person name="Forbes G."/>
            <person name="Novohradska S."/>
            <person name="Ferling I."/>
            <person name="Riege K."/>
            <person name="Groth M."/>
            <person name="Westermann M."/>
            <person name="Marz M."/>
            <person name="Spaller T."/>
            <person name="Winckler T."/>
            <person name="Schaap P."/>
            <person name="Glockner G."/>
        </authorList>
    </citation>
    <scope>NUCLEOTIDE SEQUENCE [LARGE SCALE GENOMIC DNA]</scope>
    <source>
        <strain evidence="2 3">Jena</strain>
    </source>
</reference>
<dbReference type="InterPro" id="IPR017216">
    <property type="entry name" value="HPS3"/>
</dbReference>
<dbReference type="EMBL" id="MDYQ01000356">
    <property type="protein sequence ID" value="PRP75904.1"/>
    <property type="molecule type" value="Genomic_DNA"/>
</dbReference>
<dbReference type="GO" id="GO:0005737">
    <property type="term" value="C:cytoplasm"/>
    <property type="evidence" value="ECO:0007669"/>
    <property type="project" value="TreeGrafter"/>
</dbReference>
<proteinExistence type="predicted"/>
<evidence type="ECO:0000259" key="1">
    <source>
        <dbReference type="Pfam" id="PF14761"/>
    </source>
</evidence>
<sequence>MVKVLVFKELFARQCIEGRALDEGELPSEIHGLKDGRFLVSTNQRLHLFAKNADSEYQVDARYHVENTQLSFLSFLPNLNCSINVVRLYSHHKKIKENGIEMTSASTFLATASSVLCAAVCTKTDRIATATKKHITVWQIQDEGEELGIEKIFSLEFDAWNVVTGIVMHDTTLGGHVRIIRVDTRMDQKEDGAPNHRSSKEDFNINFDDEGNAWVEGMNVDVDDQPDSYSVLLGSKLSIHTPSLPAPTARSRGSKRMSVISDTCNEFDVIRVAPQMAGVSASAGRTIHGALLLLHFKLDESPHSLSLEPYKQDGSHTNEEQDLSCFVSTSRRGYVFQIASLPQSKSRLLYTYHYTNESSSAVMTRTFLYLSTVSGLEVWTTRTRDYYMMQRKRDGKSGETTLPSPCLIGLQPYIGLHYVDISQNTLFLMTKYNEREVTGWNLYSLHLTPAPQLFDEFVDKADRSRSTDPSVYLQLILEAYFLAVNEEGCESMVSRSAVLLAEYYLSVHDYAAACYYYRVSGQDVGDVVKKIYHSIDSKWKDVIVGHVSEYIRTALYNETSVSDARQFLSDVLGMYREESARHLPHLLQHSSHLRRLLSTHGSSTESTDIRSSVQKTIDSLSKTKKDAKVTFFTAYLNCVVGRRVEACDLLSIHASTGEGKAQIHDLIRKTDVVLDDLHNEISVGFTSVLRTVNEQIVLHRICTSFQSRENKIDVPWQKTLELFYTPRGTEIQAEKPTDDLLKMLFLEHMMNRGWEEDRTAIGQLSVLYVRNVILGKSPVDLGILNMSDNGTDWKKEHCRPIDLPKWLDEMIGEQEVPVYNRRSPFTYLLKLHRLFTSRPNDSHLAAENILVEFRGKFVGKGAACVPFICLPACGRLSEIVIRLVNALPSVCLDYGKHFCLSKNNTEQTQDWKVMCDTILSEQDKTTEEEKRKELECTYRSVFSHLGKTMKTKELVSILPPDGNILFFLPFIEQTIHAQQSVMNEVASDVEASKMAKKYMSLVCCFTSFMKEED</sequence>
<accession>A0A2P6MW24</accession>
<evidence type="ECO:0000313" key="2">
    <source>
        <dbReference type="EMBL" id="PRP75904.1"/>
    </source>
</evidence>
<dbReference type="InParanoid" id="A0A2P6MW24"/>
<organism evidence="2 3">
    <name type="scientific">Planoprotostelium fungivorum</name>
    <dbReference type="NCBI Taxonomy" id="1890364"/>
    <lineage>
        <taxon>Eukaryota</taxon>
        <taxon>Amoebozoa</taxon>
        <taxon>Evosea</taxon>
        <taxon>Variosea</taxon>
        <taxon>Cavosteliida</taxon>
        <taxon>Cavosteliaceae</taxon>
        <taxon>Planoprotostelium</taxon>
    </lineage>
</organism>
<comment type="caution">
    <text evidence="2">The sequence shown here is derived from an EMBL/GenBank/DDBJ whole genome shotgun (WGS) entry which is preliminary data.</text>
</comment>
<keyword evidence="3" id="KW-1185">Reference proteome</keyword>
<dbReference type="PANTHER" id="PTHR28633">
    <property type="entry name" value="HERMANSKY-PUDLAK SYNDROME 3 PROTEIN"/>
    <property type="match status" value="1"/>
</dbReference>
<dbReference type="Pfam" id="PF14761">
    <property type="entry name" value="HPS3_N"/>
    <property type="match status" value="1"/>
</dbReference>
<gene>
    <name evidence="2" type="ORF">PROFUN_15466</name>
</gene>
<dbReference type="Proteomes" id="UP000241769">
    <property type="component" value="Unassembled WGS sequence"/>
</dbReference>
<dbReference type="PANTHER" id="PTHR28633:SF1">
    <property type="entry name" value="BLOC-2 COMPLEX MEMBER HPS3"/>
    <property type="match status" value="1"/>
</dbReference>
<dbReference type="AlphaFoldDB" id="A0A2P6MW24"/>
<dbReference type="FunCoup" id="A0A2P6MW24">
    <property type="interactions" value="25"/>
</dbReference>